<dbReference type="InParanoid" id="S8FF42"/>
<protein>
    <submittedName>
        <fullName evidence="1">Uncharacterized protein</fullName>
    </submittedName>
</protein>
<gene>
    <name evidence="1" type="ORF">FOMPIDRAFT_1018498</name>
</gene>
<proteinExistence type="predicted"/>
<name>S8FF42_FOMSC</name>
<dbReference type="EMBL" id="KE504180">
    <property type="protein sequence ID" value="EPS97024.1"/>
    <property type="molecule type" value="Genomic_DNA"/>
</dbReference>
<dbReference type="HOGENOM" id="CLU_1001278_0_0_1"/>
<evidence type="ECO:0000313" key="1">
    <source>
        <dbReference type="EMBL" id="EPS97024.1"/>
    </source>
</evidence>
<dbReference type="Proteomes" id="UP000015241">
    <property type="component" value="Unassembled WGS sequence"/>
</dbReference>
<reference evidence="1 2" key="1">
    <citation type="journal article" date="2012" name="Science">
        <title>The Paleozoic origin of enzymatic lignin decomposition reconstructed from 31 fungal genomes.</title>
        <authorList>
            <person name="Floudas D."/>
            <person name="Binder M."/>
            <person name="Riley R."/>
            <person name="Barry K."/>
            <person name="Blanchette R.A."/>
            <person name="Henrissat B."/>
            <person name="Martinez A.T."/>
            <person name="Otillar R."/>
            <person name="Spatafora J.W."/>
            <person name="Yadav J.S."/>
            <person name="Aerts A."/>
            <person name="Benoit I."/>
            <person name="Boyd A."/>
            <person name="Carlson A."/>
            <person name="Copeland A."/>
            <person name="Coutinho P.M."/>
            <person name="de Vries R.P."/>
            <person name="Ferreira P."/>
            <person name="Findley K."/>
            <person name="Foster B."/>
            <person name="Gaskell J."/>
            <person name="Glotzer D."/>
            <person name="Gorecki P."/>
            <person name="Heitman J."/>
            <person name="Hesse C."/>
            <person name="Hori C."/>
            <person name="Igarashi K."/>
            <person name="Jurgens J.A."/>
            <person name="Kallen N."/>
            <person name="Kersten P."/>
            <person name="Kohler A."/>
            <person name="Kuees U."/>
            <person name="Kumar T.K.A."/>
            <person name="Kuo A."/>
            <person name="LaButti K."/>
            <person name="Larrondo L.F."/>
            <person name="Lindquist E."/>
            <person name="Ling A."/>
            <person name="Lombard V."/>
            <person name="Lucas S."/>
            <person name="Lundell T."/>
            <person name="Martin R."/>
            <person name="McLaughlin D.J."/>
            <person name="Morgenstern I."/>
            <person name="Morin E."/>
            <person name="Murat C."/>
            <person name="Nagy L.G."/>
            <person name="Nolan M."/>
            <person name="Ohm R.A."/>
            <person name="Patyshakuliyeva A."/>
            <person name="Rokas A."/>
            <person name="Ruiz-Duenas F.J."/>
            <person name="Sabat G."/>
            <person name="Salamov A."/>
            <person name="Samejima M."/>
            <person name="Schmutz J."/>
            <person name="Slot J.C."/>
            <person name="St John F."/>
            <person name="Stenlid J."/>
            <person name="Sun H."/>
            <person name="Sun S."/>
            <person name="Syed K."/>
            <person name="Tsang A."/>
            <person name="Wiebenga A."/>
            <person name="Young D."/>
            <person name="Pisabarro A."/>
            <person name="Eastwood D.C."/>
            <person name="Martin F."/>
            <person name="Cullen D."/>
            <person name="Grigoriev I.V."/>
            <person name="Hibbett D.S."/>
        </authorList>
    </citation>
    <scope>NUCLEOTIDE SEQUENCE</scope>
    <source>
        <strain evidence="2">FP-58527</strain>
    </source>
</reference>
<organism evidence="1 2">
    <name type="scientific">Fomitopsis schrenkii</name>
    <name type="common">Brown rot fungus</name>
    <dbReference type="NCBI Taxonomy" id="2126942"/>
    <lineage>
        <taxon>Eukaryota</taxon>
        <taxon>Fungi</taxon>
        <taxon>Dikarya</taxon>
        <taxon>Basidiomycota</taxon>
        <taxon>Agaricomycotina</taxon>
        <taxon>Agaricomycetes</taxon>
        <taxon>Polyporales</taxon>
        <taxon>Fomitopsis</taxon>
    </lineage>
</organism>
<dbReference type="AlphaFoldDB" id="S8FF42"/>
<evidence type="ECO:0000313" key="2">
    <source>
        <dbReference type="Proteomes" id="UP000015241"/>
    </source>
</evidence>
<accession>S8FF42</accession>
<keyword evidence="2" id="KW-1185">Reference proteome</keyword>
<sequence>MTILNNGTPILDTSLLLSLPSDVHSTTNSSSGSVHRRGALCIYVSISTKMGHCAVSSAGGANAAFGHALDHVALKLREECLREHADVAWVTLRGFVTSRVMLGRACLGFRNPCNYPLQSRLNAFTHGEGRSNRNDDFRPVVHVGREVGVLLVHTGTRGAPSVLTHIHSGRGQEPTTYVHTMDGTHADPSCSCNASAQPLPQPVRAENASSVKAGEEVELLVGGGRTEGSGWLLTTGHIPMGCNSAEAIFSSERDSLRQRDFEMITGTHTNAILVTDKL</sequence>